<comment type="similarity">
    <text evidence="4 14 15">Belongs to the prokaryotic pantothenate kinase family.</text>
</comment>
<dbReference type="Gene3D" id="3.40.50.300">
    <property type="entry name" value="P-loop containing nucleotide triphosphate hydrolases"/>
    <property type="match status" value="1"/>
</dbReference>
<comment type="caution">
    <text evidence="17">The sequence shown here is derived from an EMBL/GenBank/DDBJ whole genome shotgun (WGS) entry which is preliminary data.</text>
</comment>
<evidence type="ECO:0000256" key="14">
    <source>
        <dbReference type="HAMAP-Rule" id="MF_00215"/>
    </source>
</evidence>
<evidence type="ECO:0000256" key="1">
    <source>
        <dbReference type="ARBA" id="ARBA00001206"/>
    </source>
</evidence>
<evidence type="ECO:0000256" key="7">
    <source>
        <dbReference type="ARBA" id="ARBA00022490"/>
    </source>
</evidence>
<proteinExistence type="inferred from homology"/>
<evidence type="ECO:0000256" key="9">
    <source>
        <dbReference type="ARBA" id="ARBA00022741"/>
    </source>
</evidence>
<dbReference type="InterPro" id="IPR006083">
    <property type="entry name" value="PRK/URK"/>
</dbReference>
<keyword evidence="10 14" id="KW-0418">Kinase</keyword>
<reference evidence="17 18" key="1">
    <citation type="submission" date="2012-12" db="EMBL/GenBank/DDBJ databases">
        <title>Novel taxa of Listeriaceae from agricultural environments in the United States.</title>
        <authorList>
            <person name="den Bakker H.C."/>
            <person name="Allred A."/>
            <person name="Warchocki S."/>
            <person name="Wright E.M."/>
            <person name="Burrell A."/>
            <person name="Nightingale K.K."/>
            <person name="Kephart D."/>
            <person name="Wiedmann M."/>
        </authorList>
    </citation>
    <scope>NUCLEOTIDE SEQUENCE [LARGE SCALE GENOMIC DNA]</scope>
    <source>
        <strain evidence="17 18">FSL F6-1183</strain>
    </source>
</reference>
<dbReference type="InterPro" id="IPR027417">
    <property type="entry name" value="P-loop_NTPase"/>
</dbReference>
<evidence type="ECO:0000256" key="11">
    <source>
        <dbReference type="ARBA" id="ARBA00022840"/>
    </source>
</evidence>
<comment type="catalytic activity">
    <reaction evidence="1 14 15">
        <text>(R)-pantothenate + ATP = (R)-4'-phosphopantothenate + ADP + H(+)</text>
        <dbReference type="Rhea" id="RHEA:16373"/>
        <dbReference type="ChEBI" id="CHEBI:10986"/>
        <dbReference type="ChEBI" id="CHEBI:15378"/>
        <dbReference type="ChEBI" id="CHEBI:29032"/>
        <dbReference type="ChEBI" id="CHEBI:30616"/>
        <dbReference type="ChEBI" id="CHEBI:456216"/>
        <dbReference type="EC" id="2.7.1.33"/>
    </reaction>
</comment>
<keyword evidence="8 14" id="KW-0808">Transferase</keyword>
<dbReference type="GO" id="GO:0015937">
    <property type="term" value="P:coenzyme A biosynthetic process"/>
    <property type="evidence" value="ECO:0007669"/>
    <property type="project" value="UniProtKB-UniRule"/>
</dbReference>
<dbReference type="NCBIfam" id="TIGR00554">
    <property type="entry name" value="panK_bact"/>
    <property type="match status" value="1"/>
</dbReference>
<dbReference type="GO" id="GO:0005737">
    <property type="term" value="C:cytoplasm"/>
    <property type="evidence" value="ECO:0007669"/>
    <property type="project" value="UniProtKB-SubCell"/>
</dbReference>
<dbReference type="CDD" id="cd02025">
    <property type="entry name" value="PanK"/>
    <property type="match status" value="1"/>
</dbReference>
<evidence type="ECO:0000256" key="5">
    <source>
        <dbReference type="ARBA" id="ARBA00012102"/>
    </source>
</evidence>
<feature type="binding site" evidence="14">
    <location>
        <begin position="90"/>
        <end position="97"/>
    </location>
    <ligand>
        <name>ATP</name>
        <dbReference type="ChEBI" id="CHEBI:30616"/>
    </ligand>
</feature>
<evidence type="ECO:0000256" key="13">
    <source>
        <dbReference type="ARBA" id="ARBA00032866"/>
    </source>
</evidence>
<dbReference type="SUPFAM" id="SSF52540">
    <property type="entry name" value="P-loop containing nucleoside triphosphate hydrolases"/>
    <property type="match status" value="1"/>
</dbReference>
<gene>
    <name evidence="14" type="primary">coaA</name>
    <name evidence="17" type="ORF">LMUR_08454</name>
</gene>
<dbReference type="Pfam" id="PF00485">
    <property type="entry name" value="PRK"/>
    <property type="match status" value="1"/>
</dbReference>
<evidence type="ECO:0000256" key="3">
    <source>
        <dbReference type="ARBA" id="ARBA00005225"/>
    </source>
</evidence>
<comment type="pathway">
    <text evidence="3 14 15">Cofactor biosynthesis; coenzyme A biosynthesis; CoA from (R)-pantothenate: step 1/5.</text>
</comment>
<dbReference type="UniPathway" id="UPA00241">
    <property type="reaction ID" value="UER00352"/>
</dbReference>
<dbReference type="Proteomes" id="UP000019251">
    <property type="component" value="Unassembled WGS sequence"/>
</dbReference>
<evidence type="ECO:0000259" key="16">
    <source>
        <dbReference type="Pfam" id="PF00485"/>
    </source>
</evidence>
<keyword evidence="12 14" id="KW-0173">Coenzyme A biosynthesis</keyword>
<evidence type="ECO:0000313" key="18">
    <source>
        <dbReference type="Proteomes" id="UP000019251"/>
    </source>
</evidence>
<feature type="domain" description="Phosphoribulokinase/uridine kinase" evidence="16">
    <location>
        <begin position="85"/>
        <end position="224"/>
    </location>
</feature>
<sequence length="306" mass="36173">MNDDKNYFHFKREMWQHLEISEDQLLTAEELEEIRGLNDRISLEDISEIYLPLIKLVAMEYHEAIFIHEEKLRFLQKKETRAPFIIALAGSVAVGKSTTARVFKLMLDRWFSKTRKVELITTDGFLYPNKILEEKGIMDRKGFPESYDKERFAAFLKELKQNKPTIDVPMYSHFTYDVLEETRTIERPNIVIIEGINVLQADIQANIFPSDFFDFSVYMDAKEEDIKRWYLERFFMLRETAFQDESSYFHPYTKISTKEAEAFALEVWDTINGVNLKENIEKTKYRANVVLAKGADHLVSDIYLRK</sequence>
<dbReference type="PIRSF" id="PIRSF000545">
    <property type="entry name" value="Pantothenate_kin"/>
    <property type="match status" value="1"/>
</dbReference>
<evidence type="ECO:0000256" key="4">
    <source>
        <dbReference type="ARBA" id="ARBA00006087"/>
    </source>
</evidence>
<dbReference type="PANTHER" id="PTHR10285">
    <property type="entry name" value="URIDINE KINASE"/>
    <property type="match status" value="1"/>
</dbReference>
<keyword evidence="11 14" id="KW-0067">ATP-binding</keyword>
<name>A0A829R706_LISGR</name>
<evidence type="ECO:0000256" key="15">
    <source>
        <dbReference type="RuleBase" id="RU003530"/>
    </source>
</evidence>
<dbReference type="HAMAP" id="MF_00215">
    <property type="entry name" value="Pantothen_kinase_1"/>
    <property type="match status" value="1"/>
</dbReference>
<keyword evidence="9 14" id="KW-0547">Nucleotide-binding</keyword>
<organism evidence="17 18">
    <name type="scientific">Listeria grayi FSL F6-1183</name>
    <dbReference type="NCBI Taxonomy" id="1265827"/>
    <lineage>
        <taxon>Bacteria</taxon>
        <taxon>Bacillati</taxon>
        <taxon>Bacillota</taxon>
        <taxon>Bacilli</taxon>
        <taxon>Bacillales</taxon>
        <taxon>Listeriaceae</taxon>
        <taxon>Listeria</taxon>
    </lineage>
</organism>
<evidence type="ECO:0000256" key="2">
    <source>
        <dbReference type="ARBA" id="ARBA00004496"/>
    </source>
</evidence>
<dbReference type="GO" id="GO:0004594">
    <property type="term" value="F:pantothenate kinase activity"/>
    <property type="evidence" value="ECO:0007669"/>
    <property type="project" value="UniProtKB-UniRule"/>
</dbReference>
<comment type="subcellular location">
    <subcellularLocation>
        <location evidence="2 14 15">Cytoplasm</location>
    </subcellularLocation>
</comment>
<keyword evidence="7 14" id="KW-0963">Cytoplasm</keyword>
<dbReference type="InterPro" id="IPR004566">
    <property type="entry name" value="PanK"/>
</dbReference>
<dbReference type="EC" id="2.7.1.33" evidence="5 14"/>
<dbReference type="EMBL" id="AODG01000011">
    <property type="protein sequence ID" value="EUJ27555.1"/>
    <property type="molecule type" value="Genomic_DNA"/>
</dbReference>
<protein>
    <recommendedName>
        <fullName evidence="6 14">Pantothenate kinase</fullName>
        <ecNumber evidence="5 14">2.7.1.33</ecNumber>
    </recommendedName>
    <alternativeName>
        <fullName evidence="13 14">Pantothenic acid kinase</fullName>
    </alternativeName>
</protein>
<evidence type="ECO:0000256" key="6">
    <source>
        <dbReference type="ARBA" id="ARBA00015080"/>
    </source>
</evidence>
<evidence type="ECO:0000313" key="17">
    <source>
        <dbReference type="EMBL" id="EUJ27555.1"/>
    </source>
</evidence>
<evidence type="ECO:0000256" key="10">
    <source>
        <dbReference type="ARBA" id="ARBA00022777"/>
    </source>
</evidence>
<evidence type="ECO:0000256" key="8">
    <source>
        <dbReference type="ARBA" id="ARBA00022679"/>
    </source>
</evidence>
<dbReference type="RefSeq" id="WP_036106126.1">
    <property type="nucleotide sequence ID" value="NZ_AODG01000011.1"/>
</dbReference>
<accession>A0A829R706</accession>
<evidence type="ECO:0000256" key="12">
    <source>
        <dbReference type="ARBA" id="ARBA00022993"/>
    </source>
</evidence>
<dbReference type="AlphaFoldDB" id="A0A829R706"/>
<dbReference type="GO" id="GO:0005524">
    <property type="term" value="F:ATP binding"/>
    <property type="evidence" value="ECO:0007669"/>
    <property type="project" value="UniProtKB-UniRule"/>
</dbReference>